<organism evidence="1">
    <name type="scientific">marine sediment metagenome</name>
    <dbReference type="NCBI Taxonomy" id="412755"/>
    <lineage>
        <taxon>unclassified sequences</taxon>
        <taxon>metagenomes</taxon>
        <taxon>ecological metagenomes</taxon>
    </lineage>
</organism>
<sequence>MDTEELLQAKHLKEEGKFIEALKIIKEIEKNEGITSQDQLSNNIIKCTLLNKLGFHEDALKLAKKNYKDAEKVGTPIQLIDVSIEMAEAFMYLERHNKSLEVIAKCEKYFKIITLETTIEHNRIESAIALIKGYVILDNYLEPDSELSLKYLKYGLTLQKKLGNKHEIARFYQYIGANNSVQGDWELALKNFNKAYALEESGFNVFLAWLLFHLGYFYSNRGELDYALNYFTQGLALAEKLNSHKLIIAWISNQIGIIYYRKGDFDEALIFCERGLTLYRQIG</sequence>
<feature type="non-terminal residue" evidence="1">
    <location>
        <position position="283"/>
    </location>
</feature>
<evidence type="ECO:0000313" key="1">
    <source>
        <dbReference type="EMBL" id="KKM14776.1"/>
    </source>
</evidence>
<dbReference type="PROSITE" id="PS50005">
    <property type="entry name" value="TPR"/>
    <property type="match status" value="2"/>
</dbReference>
<dbReference type="InterPro" id="IPR011990">
    <property type="entry name" value="TPR-like_helical_dom_sf"/>
</dbReference>
<dbReference type="Gene3D" id="1.25.40.10">
    <property type="entry name" value="Tetratricopeptide repeat domain"/>
    <property type="match status" value="1"/>
</dbReference>
<accession>A0A0F9HH68</accession>
<proteinExistence type="predicted"/>
<dbReference type="SUPFAM" id="SSF48452">
    <property type="entry name" value="TPR-like"/>
    <property type="match status" value="2"/>
</dbReference>
<name>A0A0F9HH68_9ZZZZ</name>
<dbReference type="AlphaFoldDB" id="A0A0F9HH68"/>
<reference evidence="1" key="1">
    <citation type="journal article" date="2015" name="Nature">
        <title>Complex archaea that bridge the gap between prokaryotes and eukaryotes.</title>
        <authorList>
            <person name="Spang A."/>
            <person name="Saw J.H."/>
            <person name="Jorgensen S.L."/>
            <person name="Zaremba-Niedzwiedzka K."/>
            <person name="Martijn J."/>
            <person name="Lind A.E."/>
            <person name="van Eijk R."/>
            <person name="Schleper C."/>
            <person name="Guy L."/>
            <person name="Ettema T.J."/>
        </authorList>
    </citation>
    <scope>NUCLEOTIDE SEQUENCE</scope>
</reference>
<dbReference type="PANTHER" id="PTHR10098">
    <property type="entry name" value="RAPSYN-RELATED"/>
    <property type="match status" value="1"/>
</dbReference>
<dbReference type="SMART" id="SM00028">
    <property type="entry name" value="TPR"/>
    <property type="match status" value="3"/>
</dbReference>
<dbReference type="InterPro" id="IPR019734">
    <property type="entry name" value="TPR_rpt"/>
</dbReference>
<dbReference type="Pfam" id="PF13424">
    <property type="entry name" value="TPR_12"/>
    <property type="match status" value="1"/>
</dbReference>
<comment type="caution">
    <text evidence="1">The sequence shown here is derived from an EMBL/GenBank/DDBJ whole genome shotgun (WGS) entry which is preliminary data.</text>
</comment>
<dbReference type="EMBL" id="LAZR01015068">
    <property type="protein sequence ID" value="KKM14776.1"/>
    <property type="molecule type" value="Genomic_DNA"/>
</dbReference>
<gene>
    <name evidence="1" type="ORF">LCGC14_1702690</name>
</gene>
<protein>
    <submittedName>
        <fullName evidence="1">Uncharacterized protein</fullName>
    </submittedName>
</protein>